<dbReference type="Proteomes" id="UP000184241">
    <property type="component" value="Unassembled WGS sequence"/>
</dbReference>
<reference evidence="3 4" key="1">
    <citation type="submission" date="2016-11" db="EMBL/GenBank/DDBJ databases">
        <authorList>
            <person name="Jaros S."/>
            <person name="Januszkiewicz K."/>
            <person name="Wedrychowicz H."/>
        </authorList>
    </citation>
    <scope>NUCLEOTIDE SEQUENCE [LARGE SCALE GENOMIC DNA]</scope>
    <source>
        <strain evidence="3 4">DSM 6191</strain>
    </source>
</reference>
<dbReference type="Pfam" id="PF01380">
    <property type="entry name" value="SIS"/>
    <property type="match status" value="1"/>
</dbReference>
<dbReference type="InterPro" id="IPR035466">
    <property type="entry name" value="GlmS/AgaS_SIS"/>
</dbReference>
<accession>A0A1M5ZW60</accession>
<dbReference type="RefSeq" id="WP_073021484.1">
    <property type="nucleotide sequence ID" value="NZ_FQXU01000011.1"/>
</dbReference>
<evidence type="ECO:0000256" key="1">
    <source>
        <dbReference type="ARBA" id="ARBA00022737"/>
    </source>
</evidence>
<evidence type="ECO:0000259" key="2">
    <source>
        <dbReference type="PROSITE" id="PS51464"/>
    </source>
</evidence>
<organism evidence="3 4">
    <name type="scientific">Clostridium intestinale DSM 6191</name>
    <dbReference type="NCBI Taxonomy" id="1121320"/>
    <lineage>
        <taxon>Bacteria</taxon>
        <taxon>Bacillati</taxon>
        <taxon>Bacillota</taxon>
        <taxon>Clostridia</taxon>
        <taxon>Eubacteriales</taxon>
        <taxon>Clostridiaceae</taxon>
        <taxon>Clostridium</taxon>
    </lineage>
</organism>
<dbReference type="InterPro" id="IPR001347">
    <property type="entry name" value="SIS_dom"/>
</dbReference>
<dbReference type="EMBL" id="FQXU01000011">
    <property type="protein sequence ID" value="SHI28153.1"/>
    <property type="molecule type" value="Genomic_DNA"/>
</dbReference>
<dbReference type="GO" id="GO:0016853">
    <property type="term" value="F:isomerase activity"/>
    <property type="evidence" value="ECO:0007669"/>
    <property type="project" value="UniProtKB-KW"/>
</dbReference>
<dbReference type="AlphaFoldDB" id="A0A1M5ZW60"/>
<proteinExistence type="predicted"/>
<dbReference type="PROSITE" id="PS51464">
    <property type="entry name" value="SIS"/>
    <property type="match status" value="1"/>
</dbReference>
<dbReference type="Gene3D" id="3.40.50.10490">
    <property type="entry name" value="Glucose-6-phosphate isomerase like protein, domain 1"/>
    <property type="match status" value="2"/>
</dbReference>
<feature type="domain" description="SIS" evidence="2">
    <location>
        <begin position="40"/>
        <end position="191"/>
    </location>
</feature>
<name>A0A1M5ZW60_9CLOT</name>
<dbReference type="SUPFAM" id="SSF53697">
    <property type="entry name" value="SIS domain"/>
    <property type="match status" value="1"/>
</dbReference>
<keyword evidence="1" id="KW-0677">Repeat</keyword>
<keyword evidence="3" id="KW-0413">Isomerase</keyword>
<evidence type="ECO:0000313" key="4">
    <source>
        <dbReference type="Proteomes" id="UP000184241"/>
    </source>
</evidence>
<protein>
    <submittedName>
        <fullName evidence="3">Tagatose-6-phosphate ketose/aldose isomerase</fullName>
    </submittedName>
</protein>
<sequence length="363" mass="41449">MKILPNNSCYTLEEIKQQPKLWQKIYYSIKSKKDEINNFLTPLLNNTISRILLIGSGASAYVGDTLMPYLSEELKIPVNSIPASEILNNPYTYLKDLSNILVILYSRSGNTKETLDALNTCTKLLQNSHFILVTSNTEGIFLKEYSDKSNFYILTLPEESNDKGFAMTSSYSCMVLSSVLLFNINNLETQKLYLEETLVNSKYILNTIWSDTLNIVRRNPSRVLYVGTSELKGMSNYCALNTLKLTNGTVYSLSWSPSDINQSIKPFINDNTLIFLFKSVSNPDIDYNKQFLDIIKTQDKKPFVIVVSENSSYLDSCNKCFYVNYKDSILPNIYLALNYVLYAQIFNYMYSLHLGLSPDLPYS</sequence>
<gene>
    <name evidence="3" type="ORF">SAMN02745941_03451</name>
</gene>
<dbReference type="CDD" id="cd05008">
    <property type="entry name" value="SIS_GlmS_GlmD_1"/>
    <property type="match status" value="1"/>
</dbReference>
<evidence type="ECO:0000313" key="3">
    <source>
        <dbReference type="EMBL" id="SHI28153.1"/>
    </source>
</evidence>
<dbReference type="GO" id="GO:0097367">
    <property type="term" value="F:carbohydrate derivative binding"/>
    <property type="evidence" value="ECO:0007669"/>
    <property type="project" value="InterPro"/>
</dbReference>
<dbReference type="InterPro" id="IPR046348">
    <property type="entry name" value="SIS_dom_sf"/>
</dbReference>
<dbReference type="GO" id="GO:1901135">
    <property type="term" value="P:carbohydrate derivative metabolic process"/>
    <property type="evidence" value="ECO:0007669"/>
    <property type="project" value="InterPro"/>
</dbReference>